<reference evidence="10" key="1">
    <citation type="journal article" date="2023" name="Commun. Biol.">
        <title>Genome analysis of Parmales, the sister group of diatoms, reveals the evolutionary specialization of diatoms from phago-mixotrophs to photoautotrophs.</title>
        <authorList>
            <person name="Ban H."/>
            <person name="Sato S."/>
            <person name="Yoshikawa S."/>
            <person name="Yamada K."/>
            <person name="Nakamura Y."/>
            <person name="Ichinomiya M."/>
            <person name="Sato N."/>
            <person name="Blanc-Mathieu R."/>
            <person name="Endo H."/>
            <person name="Kuwata A."/>
            <person name="Ogata H."/>
        </authorList>
    </citation>
    <scope>NUCLEOTIDE SEQUENCE [LARGE SCALE GENOMIC DNA]</scope>
</reference>
<accession>A0A9W7FWZ5</accession>
<dbReference type="OrthoDB" id="6513042at2759"/>
<feature type="domain" description="DNA2/NAM7 helicase helicase" evidence="7">
    <location>
        <begin position="363"/>
        <end position="598"/>
    </location>
</feature>
<dbReference type="AlphaFoldDB" id="A0A9W7FWZ5"/>
<sequence length="874" mass="94223">MRKQKASDKRTRRAQRGGSVEMPNKLGEGYVNYDEENDGPVGGRGRGGRGGRGGKDIEGNGNGNRKVTGGMFRENAWKGKRLGDVGDVDNGASSQKPTGRRRSEKRSQTYNLLSKYSTTFISSLEKEYRIEEGEVLNRINNAANGGEDPTDLEIKLGECLYDVVVEYRGLVLGGGGEIWRVTKLGPSKKKKDPPPLPRASKFAKNDIIVLTKTGLNEYWKTPLEENAERVEGVVSNTGPYYVDIVLKAGEVEGTFGEGGGDGNVFRIDRFFSDVTHARVCGAVAALTKIDDPEEEKEGGVNKVIKDTILVSFAATDKDLGTGARDSAKGKLDVLSKLIAKSPPQYTKLALSSAYNTAISGTSFNNPQLTSIAAALTRRLTNIVGPPGTGKTTTGAAIAKGAVELQRSVDPEGNSKVLCCAFSNVGADNFAEKLIGEGLKVVRVGRSTAMSEGLVKYSLDWFIDQDEGAQNALKHAADMTVKLKSKDRNKERSARAEATDAVKKSIDACQRAAYAAIKECDVVVSTCVGAVDPRLMACLGKREEQEDGAWRPPVNLKLDYVIVDEACQSVEPATLIPLVGSGCSSLVMLGDPLQLPPTVREKDSLLELSLMERLCRTLPEPVIVTAKKDNSEMDEEWLKRVRGNAGEAGSYKKEYIGSLLLKQQYRMHGSIAAWSSRKYYNGLLGTPRFISEERKGGAGLFEGDRNAGQFGNVAIVNVGEGVGEEKSLSSGGDGQGRGGEVATSYKNVEEAKRVVEVVRDMVRGRGVGMEEVGVITPYNAQKVLLKGMLEEQGMEGVEVNSVDGYQGRERRVIVFSCVRSNKVGDLGFLTDPRRMNVALTRAREALIVVGDLGCLKKAGGDWGEFVEMVEGGGGK</sequence>
<dbReference type="InterPro" id="IPR050534">
    <property type="entry name" value="Coronavir_polyprotein_1ab"/>
</dbReference>
<dbReference type="SUPFAM" id="SSF52540">
    <property type="entry name" value="P-loop containing nucleoside triphosphate hydrolases"/>
    <property type="match status" value="1"/>
</dbReference>
<name>A0A9W7FWZ5_9STRA</name>
<dbReference type="EMBL" id="BRYA01000534">
    <property type="protein sequence ID" value="GMI21703.1"/>
    <property type="molecule type" value="Genomic_DNA"/>
</dbReference>
<keyword evidence="10" id="KW-1185">Reference proteome</keyword>
<dbReference type="PANTHER" id="PTHR43788">
    <property type="entry name" value="DNA2/NAM7 HELICASE FAMILY MEMBER"/>
    <property type="match status" value="1"/>
</dbReference>
<comment type="caution">
    <text evidence="9">The sequence shown here is derived from an EMBL/GenBank/DDBJ whole genome shotgun (WGS) entry which is preliminary data.</text>
</comment>
<keyword evidence="3" id="KW-0378">Hydrolase</keyword>
<dbReference type="InterPro" id="IPR047187">
    <property type="entry name" value="SF1_C_Upf1"/>
</dbReference>
<evidence type="ECO:0008006" key="11">
    <source>
        <dbReference type="Google" id="ProtNLM"/>
    </source>
</evidence>
<evidence type="ECO:0000256" key="6">
    <source>
        <dbReference type="SAM" id="MobiDB-lite"/>
    </source>
</evidence>
<keyword evidence="5" id="KW-0067">ATP-binding</keyword>
<proteinExistence type="inferred from homology"/>
<gene>
    <name evidence="9" type="ORF">TrCOL_g13276</name>
</gene>
<feature type="compositionally biased region" description="Gly residues" evidence="6">
    <location>
        <begin position="40"/>
        <end position="51"/>
    </location>
</feature>
<dbReference type="GO" id="GO:0005694">
    <property type="term" value="C:chromosome"/>
    <property type="evidence" value="ECO:0007669"/>
    <property type="project" value="UniProtKB-ARBA"/>
</dbReference>
<organism evidence="9 10">
    <name type="scientific">Triparma columacea</name>
    <dbReference type="NCBI Taxonomy" id="722753"/>
    <lineage>
        <taxon>Eukaryota</taxon>
        <taxon>Sar</taxon>
        <taxon>Stramenopiles</taxon>
        <taxon>Ochrophyta</taxon>
        <taxon>Bolidophyceae</taxon>
        <taxon>Parmales</taxon>
        <taxon>Triparmaceae</taxon>
        <taxon>Triparma</taxon>
    </lineage>
</organism>
<dbReference type="FunFam" id="3.40.50.300:FF:000326">
    <property type="entry name" value="P-loop containing nucleoside triphosphate hydrolase"/>
    <property type="match status" value="1"/>
</dbReference>
<feature type="compositionally biased region" description="Basic and acidic residues" evidence="6">
    <location>
        <begin position="75"/>
        <end position="84"/>
    </location>
</feature>
<keyword evidence="4" id="KW-0347">Helicase</keyword>
<evidence type="ECO:0000259" key="7">
    <source>
        <dbReference type="Pfam" id="PF13086"/>
    </source>
</evidence>
<dbReference type="Pfam" id="PF13087">
    <property type="entry name" value="AAA_12"/>
    <property type="match status" value="1"/>
</dbReference>
<feature type="domain" description="DNA2/NAM7 helicase-like C-terminal" evidence="8">
    <location>
        <begin position="656"/>
        <end position="850"/>
    </location>
</feature>
<dbReference type="InterPro" id="IPR041677">
    <property type="entry name" value="DNA2/NAM7_AAA_11"/>
</dbReference>
<evidence type="ECO:0000313" key="9">
    <source>
        <dbReference type="EMBL" id="GMI21703.1"/>
    </source>
</evidence>
<evidence type="ECO:0000256" key="3">
    <source>
        <dbReference type="ARBA" id="ARBA00022801"/>
    </source>
</evidence>
<evidence type="ECO:0000256" key="1">
    <source>
        <dbReference type="ARBA" id="ARBA00007913"/>
    </source>
</evidence>
<evidence type="ECO:0000259" key="8">
    <source>
        <dbReference type="Pfam" id="PF13087"/>
    </source>
</evidence>
<dbReference type="GO" id="GO:0005524">
    <property type="term" value="F:ATP binding"/>
    <property type="evidence" value="ECO:0007669"/>
    <property type="project" value="UniProtKB-KW"/>
</dbReference>
<evidence type="ECO:0000256" key="2">
    <source>
        <dbReference type="ARBA" id="ARBA00022741"/>
    </source>
</evidence>
<dbReference type="Pfam" id="PF13086">
    <property type="entry name" value="AAA_11"/>
    <property type="match status" value="1"/>
</dbReference>
<dbReference type="Proteomes" id="UP001165065">
    <property type="component" value="Unassembled WGS sequence"/>
</dbReference>
<dbReference type="CDD" id="cd18808">
    <property type="entry name" value="SF1_C_Upf1"/>
    <property type="match status" value="1"/>
</dbReference>
<protein>
    <recommendedName>
        <fullName evidence="11">DNA helicase</fullName>
    </recommendedName>
</protein>
<dbReference type="Gene3D" id="3.40.50.300">
    <property type="entry name" value="P-loop containing nucleotide triphosphate hydrolases"/>
    <property type="match status" value="2"/>
</dbReference>
<evidence type="ECO:0000256" key="5">
    <source>
        <dbReference type="ARBA" id="ARBA00022840"/>
    </source>
</evidence>
<dbReference type="GO" id="GO:0016787">
    <property type="term" value="F:hydrolase activity"/>
    <property type="evidence" value="ECO:0007669"/>
    <property type="project" value="UniProtKB-KW"/>
</dbReference>
<dbReference type="InterPro" id="IPR041679">
    <property type="entry name" value="DNA2/NAM7-like_C"/>
</dbReference>
<dbReference type="PANTHER" id="PTHR43788:SF16">
    <property type="entry name" value="HELICASE WITH ZINC FINGER 2"/>
    <property type="match status" value="1"/>
</dbReference>
<evidence type="ECO:0000256" key="4">
    <source>
        <dbReference type="ARBA" id="ARBA00022806"/>
    </source>
</evidence>
<evidence type="ECO:0000313" key="10">
    <source>
        <dbReference type="Proteomes" id="UP001165065"/>
    </source>
</evidence>
<keyword evidence="2" id="KW-0547">Nucleotide-binding</keyword>
<dbReference type="InterPro" id="IPR027417">
    <property type="entry name" value="P-loop_NTPase"/>
</dbReference>
<dbReference type="GO" id="GO:0043139">
    <property type="term" value="F:5'-3' DNA helicase activity"/>
    <property type="evidence" value="ECO:0007669"/>
    <property type="project" value="TreeGrafter"/>
</dbReference>
<comment type="similarity">
    <text evidence="1">Belongs to the DNA2/NAM7 helicase family.</text>
</comment>
<feature type="region of interest" description="Disordered" evidence="6">
    <location>
        <begin position="1"/>
        <end position="108"/>
    </location>
</feature>